<evidence type="ECO:0000313" key="8">
    <source>
        <dbReference type="EMBL" id="CAF0913739.1"/>
    </source>
</evidence>
<evidence type="ECO:0000313" key="10">
    <source>
        <dbReference type="Proteomes" id="UP000663854"/>
    </source>
</evidence>
<keyword evidence="11" id="KW-1185">Reference proteome</keyword>
<keyword evidence="6 7" id="KW-0472">Membrane</keyword>
<evidence type="ECO:0000256" key="3">
    <source>
        <dbReference type="ARBA" id="ARBA00006483"/>
    </source>
</evidence>
<dbReference type="Proteomes" id="UP000663870">
    <property type="component" value="Unassembled WGS sequence"/>
</dbReference>
<sequence>MAEISNENNIGNWSLPNLQKINVQELYTRQRQSLRPWFEFFNTAKFKPPGNIGTATRRLITNVEHFQTNYVIIIIILSIYCVVTTPSLLFVLLAMVAGCYLVSIKNREKQITLMGRQIPLPHQYLAVICLCIPLLIIVGAGSAIFWILGASVFVIALHAIFHQTPNQDSFGLQMEEV</sequence>
<evidence type="ECO:0000256" key="6">
    <source>
        <dbReference type="ARBA" id="ARBA00023136"/>
    </source>
</evidence>
<reference evidence="8" key="1">
    <citation type="submission" date="2021-02" db="EMBL/GenBank/DDBJ databases">
        <authorList>
            <person name="Nowell W R."/>
        </authorList>
    </citation>
    <scope>NUCLEOTIDE SEQUENCE</scope>
</reference>
<dbReference type="Pfam" id="PF03208">
    <property type="entry name" value="PRA1"/>
    <property type="match status" value="1"/>
</dbReference>
<keyword evidence="5 7" id="KW-1133">Transmembrane helix</keyword>
<feature type="transmembrane region" description="Helical" evidence="7">
    <location>
        <begin position="70"/>
        <end position="103"/>
    </location>
</feature>
<name>A0A814ADZ9_9BILA</name>
<comment type="similarity">
    <text evidence="3 7">Belongs to the PRA1 family.</text>
</comment>
<comment type="caution">
    <text evidence="8">The sequence shown here is derived from an EMBL/GenBank/DDBJ whole genome shotgun (WGS) entry which is preliminary data.</text>
</comment>
<dbReference type="GO" id="GO:0016020">
    <property type="term" value="C:membrane"/>
    <property type="evidence" value="ECO:0007669"/>
    <property type="project" value="UniProtKB-SubCell"/>
</dbReference>
<dbReference type="EMBL" id="CAJNOL010002169">
    <property type="protein sequence ID" value="CAF1470677.1"/>
    <property type="molecule type" value="Genomic_DNA"/>
</dbReference>
<dbReference type="AlphaFoldDB" id="A0A814ADZ9"/>
<comment type="subcellular location">
    <subcellularLocation>
        <location evidence="2">Cytoplasmic vesicle</location>
        <location evidence="2">Secretory vesicle</location>
        <location evidence="2">Synaptic vesicle</location>
    </subcellularLocation>
    <subcellularLocation>
        <location evidence="1 7">Membrane</location>
        <topology evidence="1 7">Multi-pass membrane protein</topology>
    </subcellularLocation>
</comment>
<dbReference type="PANTHER" id="PTHR19317">
    <property type="entry name" value="PRENYLATED RAB ACCEPTOR 1-RELATED"/>
    <property type="match status" value="1"/>
</dbReference>
<dbReference type="Proteomes" id="UP000663854">
    <property type="component" value="Unassembled WGS sequence"/>
</dbReference>
<evidence type="ECO:0000313" key="9">
    <source>
        <dbReference type="EMBL" id="CAF1470677.1"/>
    </source>
</evidence>
<evidence type="ECO:0000256" key="4">
    <source>
        <dbReference type="ARBA" id="ARBA00022692"/>
    </source>
</evidence>
<evidence type="ECO:0000256" key="2">
    <source>
        <dbReference type="ARBA" id="ARBA00004234"/>
    </source>
</evidence>
<dbReference type="GO" id="GO:0005794">
    <property type="term" value="C:Golgi apparatus"/>
    <property type="evidence" value="ECO:0007669"/>
    <property type="project" value="TreeGrafter"/>
</dbReference>
<organism evidence="8 10">
    <name type="scientific">Rotaria sordida</name>
    <dbReference type="NCBI Taxonomy" id="392033"/>
    <lineage>
        <taxon>Eukaryota</taxon>
        <taxon>Metazoa</taxon>
        <taxon>Spiralia</taxon>
        <taxon>Gnathifera</taxon>
        <taxon>Rotifera</taxon>
        <taxon>Eurotatoria</taxon>
        <taxon>Bdelloidea</taxon>
        <taxon>Philodinida</taxon>
        <taxon>Philodinidae</taxon>
        <taxon>Rotaria</taxon>
    </lineage>
</organism>
<gene>
    <name evidence="9" type="ORF">JXQ802_LOCUS38718</name>
    <name evidence="8" type="ORF">PYM288_LOCUS10161</name>
</gene>
<evidence type="ECO:0000313" key="11">
    <source>
        <dbReference type="Proteomes" id="UP000663870"/>
    </source>
</evidence>
<evidence type="ECO:0000256" key="5">
    <source>
        <dbReference type="ARBA" id="ARBA00022989"/>
    </source>
</evidence>
<dbReference type="InterPro" id="IPR004895">
    <property type="entry name" value="Prenylated_rab_accept_PRA1"/>
</dbReference>
<protein>
    <recommendedName>
        <fullName evidence="7">PRA1 family protein</fullName>
    </recommendedName>
</protein>
<evidence type="ECO:0000256" key="7">
    <source>
        <dbReference type="RuleBase" id="RU363107"/>
    </source>
</evidence>
<dbReference type="PANTHER" id="PTHR19317:SF0">
    <property type="entry name" value="PRENYLATED RAB ACCEPTOR PROTEIN 1"/>
    <property type="match status" value="1"/>
</dbReference>
<dbReference type="EMBL" id="CAJNOH010000156">
    <property type="protein sequence ID" value="CAF0913739.1"/>
    <property type="molecule type" value="Genomic_DNA"/>
</dbReference>
<feature type="transmembrane region" description="Helical" evidence="7">
    <location>
        <begin position="124"/>
        <end position="157"/>
    </location>
</feature>
<accession>A0A814ADZ9</accession>
<proteinExistence type="inferred from homology"/>
<dbReference type="GO" id="GO:0008021">
    <property type="term" value="C:synaptic vesicle"/>
    <property type="evidence" value="ECO:0007669"/>
    <property type="project" value="UniProtKB-SubCell"/>
</dbReference>
<evidence type="ECO:0000256" key="1">
    <source>
        <dbReference type="ARBA" id="ARBA00004141"/>
    </source>
</evidence>
<keyword evidence="4 7" id="KW-0812">Transmembrane</keyword>